<organism evidence="3 4">
    <name type="scientific">Ceriporiopsis subvermispora (strain B)</name>
    <name type="common">White-rot fungus</name>
    <name type="synonym">Gelatoporia subvermispora</name>
    <dbReference type="NCBI Taxonomy" id="914234"/>
    <lineage>
        <taxon>Eukaryota</taxon>
        <taxon>Fungi</taxon>
        <taxon>Dikarya</taxon>
        <taxon>Basidiomycota</taxon>
        <taxon>Agaricomycotina</taxon>
        <taxon>Agaricomycetes</taxon>
        <taxon>Polyporales</taxon>
        <taxon>Gelatoporiaceae</taxon>
        <taxon>Gelatoporia</taxon>
    </lineage>
</organism>
<dbReference type="STRING" id="914234.M2QVB7"/>
<dbReference type="PANTHER" id="PTHR48081:SF8">
    <property type="entry name" value="ALPHA_BETA HYDROLASE FOLD-3 DOMAIN-CONTAINING PROTEIN-RELATED"/>
    <property type="match status" value="1"/>
</dbReference>
<protein>
    <recommendedName>
        <fullName evidence="2">Alpha/beta hydrolase fold-3 domain-containing protein</fullName>
    </recommendedName>
</protein>
<dbReference type="EMBL" id="KB445799">
    <property type="protein sequence ID" value="EMD36030.1"/>
    <property type="molecule type" value="Genomic_DNA"/>
</dbReference>
<dbReference type="Proteomes" id="UP000016930">
    <property type="component" value="Unassembled WGS sequence"/>
</dbReference>
<dbReference type="ESTHER" id="cers8-m2qvb7">
    <property type="family name" value="Hormone-sensitive_lipase_like"/>
</dbReference>
<name>M2QVB7_CERS8</name>
<keyword evidence="1" id="KW-0378">Hydrolase</keyword>
<dbReference type="OrthoDB" id="408631at2759"/>
<evidence type="ECO:0000256" key="1">
    <source>
        <dbReference type="ARBA" id="ARBA00022801"/>
    </source>
</evidence>
<dbReference type="GO" id="GO:0016787">
    <property type="term" value="F:hydrolase activity"/>
    <property type="evidence" value="ECO:0007669"/>
    <property type="project" value="UniProtKB-KW"/>
</dbReference>
<feature type="domain" description="Alpha/beta hydrolase fold-3" evidence="2">
    <location>
        <begin position="94"/>
        <end position="311"/>
    </location>
</feature>
<keyword evidence="4" id="KW-1185">Reference proteome</keyword>
<sequence>MQNDQLSVHDPDWDAVLALLPPPTPPPASLADARDIWRNVILPLVRSNNEPLLPKESEYRVEDHQIPVEGGQITLRSLIPTPSSTADRKYPLLYFMHGGGRYLWWVYGTIDLDDFFLRAICVEFQIVVVNVEYRLAPEFPFPTPIDDAYAGLKWAAEHASLFSASLAKGFIVSGTSAGANLATVLAHRARDDPFFKDSRISGQLLQIPSTVHPGAYPEEYKAELNSYATLGDPRILDKRAMDDCYGGYPESPSKYGAPPSDPECSPLLYPSHVGVAPAYIQVCGADALRDEALLYERLLREDGVQTKMDVYVAPLGFHHLHRAYCISSDTQG</sequence>
<dbReference type="Pfam" id="PF07859">
    <property type="entry name" value="Abhydrolase_3"/>
    <property type="match status" value="1"/>
</dbReference>
<evidence type="ECO:0000313" key="3">
    <source>
        <dbReference type="EMBL" id="EMD36030.1"/>
    </source>
</evidence>
<proteinExistence type="predicted"/>
<dbReference type="PANTHER" id="PTHR48081">
    <property type="entry name" value="AB HYDROLASE SUPERFAMILY PROTEIN C4A8.06C"/>
    <property type="match status" value="1"/>
</dbReference>
<dbReference type="AlphaFoldDB" id="M2QVB7"/>
<reference evidence="3 4" key="1">
    <citation type="journal article" date="2012" name="Proc. Natl. Acad. Sci. U.S.A.">
        <title>Comparative genomics of Ceriporiopsis subvermispora and Phanerochaete chrysosporium provide insight into selective ligninolysis.</title>
        <authorList>
            <person name="Fernandez-Fueyo E."/>
            <person name="Ruiz-Duenas F.J."/>
            <person name="Ferreira P."/>
            <person name="Floudas D."/>
            <person name="Hibbett D.S."/>
            <person name="Canessa P."/>
            <person name="Larrondo L.F."/>
            <person name="James T.Y."/>
            <person name="Seelenfreund D."/>
            <person name="Lobos S."/>
            <person name="Polanco R."/>
            <person name="Tello M."/>
            <person name="Honda Y."/>
            <person name="Watanabe T."/>
            <person name="Watanabe T."/>
            <person name="Ryu J.S."/>
            <person name="Kubicek C.P."/>
            <person name="Schmoll M."/>
            <person name="Gaskell J."/>
            <person name="Hammel K.E."/>
            <person name="St John F.J."/>
            <person name="Vanden Wymelenberg A."/>
            <person name="Sabat G."/>
            <person name="Splinter BonDurant S."/>
            <person name="Syed K."/>
            <person name="Yadav J.S."/>
            <person name="Doddapaneni H."/>
            <person name="Subramanian V."/>
            <person name="Lavin J.L."/>
            <person name="Oguiza J.A."/>
            <person name="Perez G."/>
            <person name="Pisabarro A.G."/>
            <person name="Ramirez L."/>
            <person name="Santoyo F."/>
            <person name="Master E."/>
            <person name="Coutinho P.M."/>
            <person name="Henrissat B."/>
            <person name="Lombard V."/>
            <person name="Magnuson J.K."/>
            <person name="Kuees U."/>
            <person name="Hori C."/>
            <person name="Igarashi K."/>
            <person name="Samejima M."/>
            <person name="Held B.W."/>
            <person name="Barry K.W."/>
            <person name="LaButti K.M."/>
            <person name="Lapidus A."/>
            <person name="Lindquist E.A."/>
            <person name="Lucas S.M."/>
            <person name="Riley R."/>
            <person name="Salamov A.A."/>
            <person name="Hoffmeister D."/>
            <person name="Schwenk D."/>
            <person name="Hadar Y."/>
            <person name="Yarden O."/>
            <person name="de Vries R.P."/>
            <person name="Wiebenga A."/>
            <person name="Stenlid J."/>
            <person name="Eastwood D."/>
            <person name="Grigoriev I.V."/>
            <person name="Berka R.M."/>
            <person name="Blanchette R.A."/>
            <person name="Kersten P."/>
            <person name="Martinez A.T."/>
            <person name="Vicuna R."/>
            <person name="Cullen D."/>
        </authorList>
    </citation>
    <scope>NUCLEOTIDE SEQUENCE [LARGE SCALE GENOMIC DNA]</scope>
    <source>
        <strain evidence="3 4">B</strain>
    </source>
</reference>
<dbReference type="InterPro" id="IPR013094">
    <property type="entry name" value="AB_hydrolase_3"/>
</dbReference>
<evidence type="ECO:0000259" key="2">
    <source>
        <dbReference type="Pfam" id="PF07859"/>
    </source>
</evidence>
<evidence type="ECO:0000313" key="4">
    <source>
        <dbReference type="Proteomes" id="UP000016930"/>
    </source>
</evidence>
<dbReference type="InterPro" id="IPR029058">
    <property type="entry name" value="AB_hydrolase_fold"/>
</dbReference>
<accession>M2QVB7</accession>
<dbReference type="InterPro" id="IPR050300">
    <property type="entry name" value="GDXG_lipolytic_enzyme"/>
</dbReference>
<dbReference type="SUPFAM" id="SSF53474">
    <property type="entry name" value="alpha/beta-Hydrolases"/>
    <property type="match status" value="1"/>
</dbReference>
<dbReference type="HOGENOM" id="CLU_012494_6_3_1"/>
<dbReference type="Gene3D" id="3.40.50.1820">
    <property type="entry name" value="alpha/beta hydrolase"/>
    <property type="match status" value="1"/>
</dbReference>
<gene>
    <name evidence="3" type="ORF">CERSUDRAFT_53081</name>
</gene>